<evidence type="ECO:0000259" key="5">
    <source>
        <dbReference type="Pfam" id="PF24346"/>
    </source>
</evidence>
<dbReference type="InterPro" id="IPR055354">
    <property type="entry name" value="DUF7507"/>
</dbReference>
<protein>
    <recommendedName>
        <fullName evidence="9">DUF11 domain-containing protein</fullName>
    </recommendedName>
</protein>
<proteinExistence type="predicted"/>
<evidence type="ECO:0008006" key="9">
    <source>
        <dbReference type="Google" id="ProtNLM"/>
    </source>
</evidence>
<dbReference type="Proteomes" id="UP000824166">
    <property type="component" value="Unassembled WGS sequence"/>
</dbReference>
<keyword evidence="3" id="KW-0732">Signal</keyword>
<dbReference type="InterPro" id="IPR057693">
    <property type="entry name" value="DUF7933"/>
</dbReference>
<feature type="domain" description="SpaA-like prealbumin fold" evidence="4">
    <location>
        <begin position="458"/>
        <end position="577"/>
    </location>
</feature>
<comment type="caution">
    <text evidence="7">The sequence shown here is derived from an EMBL/GenBank/DDBJ whole genome shotgun (WGS) entry which is preliminary data.</text>
</comment>
<feature type="signal peptide" evidence="3">
    <location>
        <begin position="1"/>
        <end position="33"/>
    </location>
</feature>
<dbReference type="RefSeq" id="WP_216922576.1">
    <property type="nucleotide sequence ID" value="NZ_JAHOPC010000001.1"/>
</dbReference>
<dbReference type="InterPro" id="IPR047589">
    <property type="entry name" value="DUF11_rpt"/>
</dbReference>
<reference evidence="7 8" key="1">
    <citation type="submission" date="2021-06" db="EMBL/GenBank/DDBJ databases">
        <authorList>
            <person name="Jeong J.W."/>
        </authorList>
    </citation>
    <scope>NUCLEOTIDE SEQUENCE [LARGE SCALE GENOMIC DNA]</scope>
    <source>
        <strain evidence="7 8">MMS21-TAE1-1</strain>
    </source>
</reference>
<dbReference type="InterPro" id="IPR006311">
    <property type="entry name" value="TAT_signal"/>
</dbReference>
<evidence type="ECO:0000313" key="7">
    <source>
        <dbReference type="EMBL" id="MBU8865283.1"/>
    </source>
</evidence>
<feature type="domain" description="DUF7933" evidence="6">
    <location>
        <begin position="327"/>
        <end position="453"/>
    </location>
</feature>
<accession>A0ABS6I3A6</accession>
<name>A0ABS6I3A6_9MICC</name>
<feature type="domain" description="DUF7507" evidence="5">
    <location>
        <begin position="582"/>
        <end position="686"/>
    </location>
</feature>
<dbReference type="Pfam" id="PF20674">
    <property type="entry name" value="SpaA_3"/>
    <property type="match status" value="1"/>
</dbReference>
<feature type="chain" id="PRO_5047173203" description="DUF11 domain-containing protein" evidence="3">
    <location>
        <begin position="34"/>
        <end position="902"/>
    </location>
</feature>
<dbReference type="Pfam" id="PF25564">
    <property type="entry name" value="DUF7933"/>
    <property type="match status" value="1"/>
</dbReference>
<feature type="transmembrane region" description="Helical" evidence="2">
    <location>
        <begin position="870"/>
        <end position="890"/>
    </location>
</feature>
<dbReference type="InterPro" id="IPR048834">
    <property type="entry name" value="SpaA_pre-album"/>
</dbReference>
<evidence type="ECO:0000256" key="3">
    <source>
        <dbReference type="SAM" id="SignalP"/>
    </source>
</evidence>
<evidence type="ECO:0000259" key="4">
    <source>
        <dbReference type="Pfam" id="PF20674"/>
    </source>
</evidence>
<evidence type="ECO:0000313" key="8">
    <source>
        <dbReference type="Proteomes" id="UP000824166"/>
    </source>
</evidence>
<organism evidence="7 8">
    <name type="scientific">Paenarthrobacter aromaticivorans</name>
    <dbReference type="NCBI Taxonomy" id="2849150"/>
    <lineage>
        <taxon>Bacteria</taxon>
        <taxon>Bacillati</taxon>
        <taxon>Actinomycetota</taxon>
        <taxon>Actinomycetes</taxon>
        <taxon>Micrococcales</taxon>
        <taxon>Micrococcaceae</taxon>
        <taxon>Paenarthrobacter</taxon>
    </lineage>
</organism>
<keyword evidence="8" id="KW-1185">Reference proteome</keyword>
<feature type="domain" description="DUF7507" evidence="5">
    <location>
        <begin position="708"/>
        <end position="803"/>
    </location>
</feature>
<evidence type="ECO:0000259" key="6">
    <source>
        <dbReference type="Pfam" id="PF25564"/>
    </source>
</evidence>
<gene>
    <name evidence="7" type="ORF">KSW38_03100</name>
</gene>
<keyword evidence="2" id="KW-1133">Transmembrane helix</keyword>
<dbReference type="Pfam" id="PF24346">
    <property type="entry name" value="DUF7507"/>
    <property type="match status" value="2"/>
</dbReference>
<dbReference type="NCBIfam" id="TIGR01451">
    <property type="entry name" value="B_ant_repeat"/>
    <property type="match status" value="2"/>
</dbReference>
<evidence type="ECO:0000256" key="2">
    <source>
        <dbReference type="SAM" id="Phobius"/>
    </source>
</evidence>
<feature type="compositionally biased region" description="Polar residues" evidence="1">
    <location>
        <begin position="832"/>
        <end position="842"/>
    </location>
</feature>
<dbReference type="PROSITE" id="PS51318">
    <property type="entry name" value="TAT"/>
    <property type="match status" value="1"/>
</dbReference>
<evidence type="ECO:0000256" key="1">
    <source>
        <dbReference type="SAM" id="MobiDB-lite"/>
    </source>
</evidence>
<feature type="region of interest" description="Disordered" evidence="1">
    <location>
        <begin position="831"/>
        <end position="858"/>
    </location>
</feature>
<keyword evidence="2" id="KW-0812">Transmembrane</keyword>
<dbReference type="EMBL" id="JAHOPC010000001">
    <property type="protein sequence ID" value="MBU8865283.1"/>
    <property type="molecule type" value="Genomic_DNA"/>
</dbReference>
<keyword evidence="2" id="KW-0472">Membrane</keyword>
<sequence length="902" mass="92028">MKNSLLARTFVILLSTLTAASALGGLQLSPAQATTPSMPPTPSTSWTPDATQPGTVVFSENFEHGSPNSALGAQSYSAPGSKQYVGKGGQTYTGSPGWIDAARCNGVILSYRNSNTPTWAQSGTAAEGKNNRCAELPDIRSYQYMRMLALAMGQQFTPGSASTNHVNSSYTECPSTSSSGSACDFIPSGPTDGVMFKTAEPIPVTAGHYYTFGVNTAYMNCGVASGDPSYQFATVDAAGSVTPIGNPLNGCRTSDDPNVDSFQQQVTSDVGGTPGAVTRTVNINSMTSNTAIQATGNSLGLEMWNNNGATNGNDGAFDDVRLVDVTPGLKQSFTPAVVGPDGISTLTLTVTNTSELNAKHDWYINQVLPSGLRIARDPNIGGTCAQVLGTGPFLRSADAGSGTLSISGGDLRRGQASCTIVVDVTVSAEGTYSSASTDIATNLNPPAAASLVVRAHRITLGKALTTARAAVSDQFTMEIRAGSPTGPVVNAINHSTTAGSVAAIAAGTGDTGQTTADAGTTYYLTESGGIPSNYHRNITCTDAAGLQPNLPVGAAVDRPFALTPVAGADIKCILTGTAAPLPGLGFTHSADASAVHSPAQVGDVIRYSFRATNSGNVPLTDVVINNTLTGLPELAYSWPGIAGQLLPGQALTATAAYTVTRADLDAGHVANSATLAGSPGMGRLVASLPVATDTPLSPDARLEFSPTADASAVGDPAQVGEVITYHFTAKNAGNAALKDVAIEDPAPGLGPLVYVWPGVPGELLPGESVTASASYELTWWDVKAGNITNAATARGASSAGGLVKTHPATTAVAFPRTGQKEAEEAFLRIAPQSGQEASSRSVPNRPAPDQPSKSVTATNSSAGALANTGAAFSILPVAVIILSGLVLFLMGRRKGVRSQRQA</sequence>